<dbReference type="EMBL" id="RKLQ01000001">
    <property type="protein sequence ID" value="MBX0303757.1"/>
    <property type="molecule type" value="Genomic_DNA"/>
</dbReference>
<feature type="domain" description="Archaeal Type IV pilin N-terminal" evidence="2">
    <location>
        <begin position="8"/>
        <end position="54"/>
    </location>
</feature>
<proteinExistence type="predicted"/>
<reference evidence="3" key="1">
    <citation type="submission" date="2021-06" db="EMBL/GenBank/DDBJ databases">
        <title>Halomicroarcula sp. F24A a new haloarchaeum isolated from saline soil.</title>
        <authorList>
            <person name="Duran-Viseras A."/>
            <person name="Sanchez-Porro C."/>
            <person name="Ventosa A."/>
        </authorList>
    </citation>
    <scope>NUCLEOTIDE SEQUENCE</scope>
    <source>
        <strain evidence="3">F24A</strain>
    </source>
</reference>
<organism evidence="3 4">
    <name type="scientific">Haloarcula salinisoli</name>
    <dbReference type="NCBI Taxonomy" id="2487746"/>
    <lineage>
        <taxon>Archaea</taxon>
        <taxon>Methanobacteriati</taxon>
        <taxon>Methanobacteriota</taxon>
        <taxon>Stenosarchaea group</taxon>
        <taxon>Halobacteria</taxon>
        <taxon>Halobacteriales</taxon>
        <taxon>Haloarculaceae</taxon>
        <taxon>Haloarcula</taxon>
    </lineage>
</organism>
<dbReference type="Gene3D" id="2.60.120.200">
    <property type="match status" value="1"/>
</dbReference>
<keyword evidence="1" id="KW-0812">Transmembrane</keyword>
<dbReference type="Pfam" id="PF13385">
    <property type="entry name" value="Laminin_G_3"/>
    <property type="match status" value="1"/>
</dbReference>
<keyword evidence="4" id="KW-1185">Reference proteome</keyword>
<evidence type="ECO:0000256" key="1">
    <source>
        <dbReference type="SAM" id="Phobius"/>
    </source>
</evidence>
<protein>
    <submittedName>
        <fullName evidence="3">LamG domain-containing protein</fullName>
    </submittedName>
</protein>
<feature type="transmembrane region" description="Helical" evidence="1">
    <location>
        <begin position="12"/>
        <end position="37"/>
    </location>
</feature>
<dbReference type="Pfam" id="PF07790">
    <property type="entry name" value="Pilin_N"/>
    <property type="match status" value="1"/>
</dbReference>
<dbReference type="Proteomes" id="UP000783863">
    <property type="component" value="Unassembled WGS sequence"/>
</dbReference>
<dbReference type="SUPFAM" id="SSF49899">
    <property type="entry name" value="Concanavalin A-like lectins/glucanases"/>
    <property type="match status" value="1"/>
</dbReference>
<name>A0A8J7YE19_9EURY</name>
<dbReference type="InterPro" id="IPR013320">
    <property type="entry name" value="ConA-like_dom_sf"/>
</dbReference>
<accession>A0A8J7YE19</accession>
<gene>
    <name evidence="3" type="ORF">EGD98_08740</name>
</gene>
<sequence>MVRGSARGASTVVGVLLLVGVVVVVGGVVALGALTFLDGTGAPQATATFDYEQTPAGLRMTPGAISTTVSVRLNGRDVARFGPESAGQSVLLPTAPGDRITVVSRDGEQSVLVDRTVEDRSEIGDFIAYYRFDGDNGDTTLVDRSGNDNDGSLEGGTGWNDGSLQFDGTDDSVAVPDLEAPEEGVTEYTIAIRYRQDGGGDAQELVEHIDGDDNWLMTLWDADGDTHRVRFLANKGGGGGCSAGNCIQTEDTISEGEQHVVVGTLDEDELALYVDGRKIGTDDSPGNISMGDLRIGRDSETPGQYFSGEIYEIRLYYTAFDGEEVEVLTGAME</sequence>
<dbReference type="AlphaFoldDB" id="A0A8J7YE19"/>
<keyword evidence="1" id="KW-0472">Membrane</keyword>
<comment type="caution">
    <text evidence="3">The sequence shown here is derived from an EMBL/GenBank/DDBJ whole genome shotgun (WGS) entry which is preliminary data.</text>
</comment>
<keyword evidence="1" id="KW-1133">Transmembrane helix</keyword>
<dbReference type="InterPro" id="IPR012859">
    <property type="entry name" value="Pilin_N_archaeal"/>
</dbReference>
<evidence type="ECO:0000259" key="2">
    <source>
        <dbReference type="Pfam" id="PF07790"/>
    </source>
</evidence>
<evidence type="ECO:0000313" key="3">
    <source>
        <dbReference type="EMBL" id="MBX0303757.1"/>
    </source>
</evidence>
<dbReference type="RefSeq" id="WP_220587947.1">
    <property type="nucleotide sequence ID" value="NZ_RKLQ01000001.1"/>
</dbReference>
<evidence type="ECO:0000313" key="4">
    <source>
        <dbReference type="Proteomes" id="UP000783863"/>
    </source>
</evidence>